<name>A0ABY6P1G1_9NOCA</name>
<evidence type="ECO:0000313" key="1">
    <source>
        <dbReference type="EMBL" id="UZJ25484.1"/>
    </source>
</evidence>
<accession>A0ABY6P1G1</accession>
<dbReference type="EMBL" id="CP110615">
    <property type="protein sequence ID" value="UZJ25484.1"/>
    <property type="molecule type" value="Genomic_DNA"/>
</dbReference>
<protein>
    <submittedName>
        <fullName evidence="1">Thioredoxin family protein</fullName>
    </submittedName>
</protein>
<dbReference type="RefSeq" id="WP_265383588.1">
    <property type="nucleotide sequence ID" value="NZ_CP110615.1"/>
</dbReference>
<sequence length="99" mass="10457">MDVTLLYFEGCPHWELADSHLAALAAERGDLTVTRRLVETAEEAERVGFLGSPSIQVDGVDVFAGPGSLVGLTCRRYVTPDGVAGAPTLDQLRSVLTGA</sequence>
<reference evidence="1" key="1">
    <citation type="submission" date="2022-10" db="EMBL/GenBank/DDBJ databases">
        <title>Rhodococcus sp.75.</title>
        <authorList>
            <person name="Sun M."/>
        </authorList>
    </citation>
    <scope>NUCLEOTIDE SEQUENCE</scope>
    <source>
        <strain evidence="1">75</strain>
    </source>
</reference>
<proteinExistence type="predicted"/>
<gene>
    <name evidence="1" type="ORF">RHODO2019_03160</name>
</gene>
<evidence type="ECO:0000313" key="2">
    <source>
        <dbReference type="Proteomes" id="UP001164965"/>
    </source>
</evidence>
<organism evidence="1 2">
    <name type="scientific">Rhodococcus antarcticus</name>
    <dbReference type="NCBI Taxonomy" id="2987751"/>
    <lineage>
        <taxon>Bacteria</taxon>
        <taxon>Bacillati</taxon>
        <taxon>Actinomycetota</taxon>
        <taxon>Actinomycetes</taxon>
        <taxon>Mycobacteriales</taxon>
        <taxon>Nocardiaceae</taxon>
        <taxon>Rhodococcus</taxon>
    </lineage>
</organism>
<keyword evidence="2" id="KW-1185">Reference proteome</keyword>
<dbReference type="Proteomes" id="UP001164965">
    <property type="component" value="Chromosome"/>
</dbReference>